<evidence type="ECO:0000313" key="4">
    <source>
        <dbReference type="EMBL" id="AWL12938.1"/>
    </source>
</evidence>
<dbReference type="KEGG" id="salh:HMF8227_02486"/>
<evidence type="ECO:0000256" key="2">
    <source>
        <dbReference type="SAM" id="SignalP"/>
    </source>
</evidence>
<dbReference type="PANTHER" id="PTHR34606">
    <property type="entry name" value="BON DOMAIN-CONTAINING PROTEIN"/>
    <property type="match status" value="1"/>
</dbReference>
<dbReference type="PANTHER" id="PTHR34606:SF4">
    <property type="entry name" value="OUTER MEMBRANE LIPOPROTEIN DOLP"/>
    <property type="match status" value="1"/>
</dbReference>
<sequence>MKNLTLILLSFTLLQGCAAVVVGAGVTAASAAHDRRTLGTQLDDSTLEAKVSSRINKIERLKEQAHINVEVFNGVALLTGQAPDSQARRQAQLQAQAVTHIKKVHNQIRIGAPTAASTRTHDVWLASKIKTNLVTNERVDGLHIKVIVEDSEVFLMGLVSRQEADVAVDIVRNINGVARVVKAFEYV</sequence>
<dbReference type="EMBL" id="CP029347">
    <property type="protein sequence ID" value="AWL12938.1"/>
    <property type="molecule type" value="Genomic_DNA"/>
</dbReference>
<name>A0A2S2E5J7_9ALTE</name>
<dbReference type="SMART" id="SM00749">
    <property type="entry name" value="BON"/>
    <property type="match status" value="2"/>
</dbReference>
<evidence type="ECO:0000259" key="3">
    <source>
        <dbReference type="PROSITE" id="PS50914"/>
    </source>
</evidence>
<proteinExistence type="predicted"/>
<protein>
    <recommendedName>
        <fullName evidence="3">BON domain-containing protein</fullName>
    </recommendedName>
</protein>
<feature type="signal peptide" evidence="2">
    <location>
        <begin position="1"/>
        <end position="24"/>
    </location>
</feature>
<keyword evidence="1 2" id="KW-0732">Signal</keyword>
<dbReference type="Gene3D" id="3.30.1340.30">
    <property type="match status" value="1"/>
</dbReference>
<dbReference type="InterPro" id="IPR007055">
    <property type="entry name" value="BON_dom"/>
</dbReference>
<organism evidence="4 5">
    <name type="scientific">Saliniradius amylolyticus</name>
    <dbReference type="NCBI Taxonomy" id="2183582"/>
    <lineage>
        <taxon>Bacteria</taxon>
        <taxon>Pseudomonadati</taxon>
        <taxon>Pseudomonadota</taxon>
        <taxon>Gammaproteobacteria</taxon>
        <taxon>Alteromonadales</taxon>
        <taxon>Alteromonadaceae</taxon>
        <taxon>Saliniradius</taxon>
    </lineage>
</organism>
<evidence type="ECO:0000256" key="1">
    <source>
        <dbReference type="ARBA" id="ARBA00022729"/>
    </source>
</evidence>
<feature type="domain" description="BON" evidence="3">
    <location>
        <begin position="43"/>
        <end position="112"/>
    </location>
</feature>
<dbReference type="InterPro" id="IPR051686">
    <property type="entry name" value="Lipoprotein_DolP"/>
</dbReference>
<reference evidence="4 5" key="1">
    <citation type="submission" date="2018-05" db="EMBL/GenBank/DDBJ databases">
        <title>Salinimonas sp. HMF8227 Genome sequencing and assembly.</title>
        <authorList>
            <person name="Kang H."/>
            <person name="Kang J."/>
            <person name="Cha I."/>
            <person name="Kim H."/>
            <person name="Joh K."/>
        </authorList>
    </citation>
    <scope>NUCLEOTIDE SEQUENCE [LARGE SCALE GENOMIC DNA]</scope>
    <source>
        <strain evidence="4 5">HMF8227</strain>
    </source>
</reference>
<dbReference type="OrthoDB" id="9783990at2"/>
<feature type="domain" description="BON" evidence="3">
    <location>
        <begin position="121"/>
        <end position="187"/>
    </location>
</feature>
<evidence type="ECO:0000313" key="5">
    <source>
        <dbReference type="Proteomes" id="UP000245728"/>
    </source>
</evidence>
<dbReference type="RefSeq" id="WP_109340467.1">
    <property type="nucleotide sequence ID" value="NZ_CP029347.1"/>
</dbReference>
<dbReference type="PROSITE" id="PS51257">
    <property type="entry name" value="PROKAR_LIPOPROTEIN"/>
    <property type="match status" value="1"/>
</dbReference>
<keyword evidence="5" id="KW-1185">Reference proteome</keyword>
<gene>
    <name evidence="4" type="ORF">HMF8227_02486</name>
</gene>
<dbReference type="Pfam" id="PF04972">
    <property type="entry name" value="BON"/>
    <property type="match status" value="2"/>
</dbReference>
<dbReference type="Proteomes" id="UP000245728">
    <property type="component" value="Chromosome"/>
</dbReference>
<accession>A0A2S2E5J7</accession>
<dbReference type="AlphaFoldDB" id="A0A2S2E5J7"/>
<feature type="chain" id="PRO_5015770051" description="BON domain-containing protein" evidence="2">
    <location>
        <begin position="25"/>
        <end position="187"/>
    </location>
</feature>
<dbReference type="PROSITE" id="PS50914">
    <property type="entry name" value="BON"/>
    <property type="match status" value="2"/>
</dbReference>
<dbReference type="InterPro" id="IPR014004">
    <property type="entry name" value="Transpt-assoc_nodulatn_dom_bac"/>
</dbReference>
<dbReference type="NCBIfam" id="NF008247">
    <property type="entry name" value="PRK11023.1"/>
    <property type="match status" value="1"/>
</dbReference>